<feature type="region of interest" description="Disordered" evidence="1">
    <location>
        <begin position="110"/>
        <end position="208"/>
    </location>
</feature>
<gene>
    <name evidence="2" type="ORF">B0H15DRAFT_852600</name>
</gene>
<dbReference type="Proteomes" id="UP001222325">
    <property type="component" value="Unassembled WGS sequence"/>
</dbReference>
<proteinExistence type="predicted"/>
<feature type="region of interest" description="Disordered" evidence="1">
    <location>
        <begin position="54"/>
        <end position="77"/>
    </location>
</feature>
<dbReference type="AlphaFoldDB" id="A0AAD6U1J1"/>
<keyword evidence="3" id="KW-1185">Reference proteome</keyword>
<comment type="caution">
    <text evidence="2">The sequence shown here is derived from an EMBL/GenBank/DDBJ whole genome shotgun (WGS) entry which is preliminary data.</text>
</comment>
<reference evidence="2" key="1">
    <citation type="submission" date="2023-03" db="EMBL/GenBank/DDBJ databases">
        <title>Massive genome expansion in bonnet fungi (Mycena s.s.) driven by repeated elements and novel gene families across ecological guilds.</title>
        <authorList>
            <consortium name="Lawrence Berkeley National Laboratory"/>
            <person name="Harder C.B."/>
            <person name="Miyauchi S."/>
            <person name="Viragh M."/>
            <person name="Kuo A."/>
            <person name="Thoen E."/>
            <person name="Andreopoulos B."/>
            <person name="Lu D."/>
            <person name="Skrede I."/>
            <person name="Drula E."/>
            <person name="Henrissat B."/>
            <person name="Morin E."/>
            <person name="Kohler A."/>
            <person name="Barry K."/>
            <person name="LaButti K."/>
            <person name="Morin E."/>
            <person name="Salamov A."/>
            <person name="Lipzen A."/>
            <person name="Mereny Z."/>
            <person name="Hegedus B."/>
            <person name="Baldrian P."/>
            <person name="Stursova M."/>
            <person name="Weitz H."/>
            <person name="Taylor A."/>
            <person name="Grigoriev I.V."/>
            <person name="Nagy L.G."/>
            <person name="Martin F."/>
            <person name="Kauserud H."/>
        </authorList>
    </citation>
    <scope>NUCLEOTIDE SEQUENCE</scope>
    <source>
        <strain evidence="2">CBHHK173m</strain>
    </source>
</reference>
<feature type="compositionally biased region" description="Basic residues" evidence="1">
    <location>
        <begin position="162"/>
        <end position="171"/>
    </location>
</feature>
<protein>
    <recommendedName>
        <fullName evidence="4">Septum formation protein Maf</fullName>
    </recommendedName>
</protein>
<sequence length="208" mass="22721">MPSSNVLPHALQTPAIKKLTGKRVVLASASPRRKAILSVCVPHLSSRPLVGRRRAWRAPPPPHPARRKSPTTRSLADVPAQSISAHVRIAALRPARRAQAVYGRSGAVKGVSRLVPPRPPQRSPPQRTSALPPSLRMFKSAPTRRRRRSQRPPTPHVPAPHHVVRPIKRPLAHAAQTPGTRRRCPSRPPTSLRGGRTSEQRALAPALT</sequence>
<evidence type="ECO:0000313" key="2">
    <source>
        <dbReference type="EMBL" id="KAJ7082741.1"/>
    </source>
</evidence>
<feature type="non-terminal residue" evidence="2">
    <location>
        <position position="208"/>
    </location>
</feature>
<accession>A0AAD6U1J1</accession>
<name>A0AAD6U1J1_9AGAR</name>
<dbReference type="EMBL" id="JARJCN010000044">
    <property type="protein sequence ID" value="KAJ7082741.1"/>
    <property type="molecule type" value="Genomic_DNA"/>
</dbReference>
<evidence type="ECO:0000313" key="3">
    <source>
        <dbReference type="Proteomes" id="UP001222325"/>
    </source>
</evidence>
<evidence type="ECO:0000256" key="1">
    <source>
        <dbReference type="SAM" id="MobiDB-lite"/>
    </source>
</evidence>
<organism evidence="2 3">
    <name type="scientific">Mycena belliarum</name>
    <dbReference type="NCBI Taxonomy" id="1033014"/>
    <lineage>
        <taxon>Eukaryota</taxon>
        <taxon>Fungi</taxon>
        <taxon>Dikarya</taxon>
        <taxon>Basidiomycota</taxon>
        <taxon>Agaricomycotina</taxon>
        <taxon>Agaricomycetes</taxon>
        <taxon>Agaricomycetidae</taxon>
        <taxon>Agaricales</taxon>
        <taxon>Marasmiineae</taxon>
        <taxon>Mycenaceae</taxon>
        <taxon>Mycena</taxon>
    </lineage>
</organism>
<evidence type="ECO:0008006" key="4">
    <source>
        <dbReference type="Google" id="ProtNLM"/>
    </source>
</evidence>